<proteinExistence type="predicted"/>
<dbReference type="PROSITE" id="PS50118">
    <property type="entry name" value="HMG_BOX_2"/>
    <property type="match status" value="1"/>
</dbReference>
<keyword evidence="2" id="KW-0805">Transcription regulation</keyword>
<dbReference type="AlphaFoldDB" id="A0A7M5WRY5"/>
<dbReference type="InterPro" id="IPR050917">
    <property type="entry name" value="SOX_TF"/>
</dbReference>
<keyword evidence="3 6" id="KW-0238">DNA-binding</keyword>
<evidence type="ECO:0000256" key="1">
    <source>
        <dbReference type="ARBA" id="ARBA00004123"/>
    </source>
</evidence>
<dbReference type="FunFam" id="1.10.30.10:FF:000004">
    <property type="entry name" value="Transcription factor SOX-10"/>
    <property type="match status" value="1"/>
</dbReference>
<dbReference type="OrthoDB" id="6247875at2759"/>
<dbReference type="GO" id="GO:0000981">
    <property type="term" value="F:DNA-binding transcription factor activity, RNA polymerase II-specific"/>
    <property type="evidence" value="ECO:0007669"/>
    <property type="project" value="TreeGrafter"/>
</dbReference>
<evidence type="ECO:0000259" key="8">
    <source>
        <dbReference type="PROSITE" id="PS50118"/>
    </source>
</evidence>
<dbReference type="InterPro" id="IPR022151">
    <property type="entry name" value="Sox_N"/>
</dbReference>
<dbReference type="GO" id="GO:0005634">
    <property type="term" value="C:nucleus"/>
    <property type="evidence" value="ECO:0007669"/>
    <property type="project" value="UniProtKB-SubCell"/>
</dbReference>
<reference evidence="9" key="1">
    <citation type="submission" date="2021-01" db="UniProtKB">
        <authorList>
            <consortium name="EnsemblMetazoa"/>
        </authorList>
    </citation>
    <scope>IDENTIFICATION</scope>
</reference>
<feature type="compositionally biased region" description="Low complexity" evidence="7">
    <location>
        <begin position="31"/>
        <end position="45"/>
    </location>
</feature>
<evidence type="ECO:0000256" key="3">
    <source>
        <dbReference type="ARBA" id="ARBA00023125"/>
    </source>
</evidence>
<feature type="compositionally biased region" description="Basic and acidic residues" evidence="7">
    <location>
        <begin position="173"/>
        <end position="184"/>
    </location>
</feature>
<dbReference type="PANTHER" id="PTHR45803">
    <property type="entry name" value="SOX100B"/>
    <property type="match status" value="1"/>
</dbReference>
<dbReference type="GO" id="GO:0000978">
    <property type="term" value="F:RNA polymerase II cis-regulatory region sequence-specific DNA binding"/>
    <property type="evidence" value="ECO:0007669"/>
    <property type="project" value="TreeGrafter"/>
</dbReference>
<evidence type="ECO:0000313" key="10">
    <source>
        <dbReference type="Proteomes" id="UP000594262"/>
    </source>
</evidence>
<dbReference type="EnsemblMetazoa" id="CLYHEMT007996.1">
    <property type="protein sequence ID" value="CLYHEMP007996.1"/>
    <property type="gene ID" value="CLYHEMG007996"/>
</dbReference>
<dbReference type="GeneID" id="136804637"/>
<organism evidence="9 10">
    <name type="scientific">Clytia hemisphaerica</name>
    <dbReference type="NCBI Taxonomy" id="252671"/>
    <lineage>
        <taxon>Eukaryota</taxon>
        <taxon>Metazoa</taxon>
        <taxon>Cnidaria</taxon>
        <taxon>Hydrozoa</taxon>
        <taxon>Hydroidolina</taxon>
        <taxon>Leptothecata</taxon>
        <taxon>Obeliida</taxon>
        <taxon>Clytiidae</taxon>
        <taxon>Clytia</taxon>
    </lineage>
</organism>
<keyword evidence="4" id="KW-0804">Transcription</keyword>
<dbReference type="RefSeq" id="XP_066917343.1">
    <property type="nucleotide sequence ID" value="XM_067061242.1"/>
</dbReference>
<keyword evidence="5 6" id="KW-0539">Nucleus</keyword>
<feature type="compositionally biased region" description="Polar residues" evidence="7">
    <location>
        <begin position="263"/>
        <end position="278"/>
    </location>
</feature>
<dbReference type="SMART" id="SM00398">
    <property type="entry name" value="HMG"/>
    <property type="match status" value="1"/>
</dbReference>
<feature type="compositionally biased region" description="Polar residues" evidence="7">
    <location>
        <begin position="221"/>
        <end position="240"/>
    </location>
</feature>
<comment type="subcellular location">
    <subcellularLocation>
        <location evidence="1">Nucleus</location>
    </subcellularLocation>
</comment>
<sequence>MAILSEESIIGNLDLEKTMTVNDEGNDNILSSTSTHLSTSTISDSQSPLSPGELKKFGEDVIGNCPEGDGDIKSPTDDKDEISNAVNSVLNGYDWTLVPMPVRTGPNGRAARRHVKRPMNAFMVWAQAARRKLADQYPHLHNAELSKTLGRLWRMLSEEEKKPFMDEAERLRLQHKKDHPDYKYQPRRKKQSKDGLPDNNEQEITASDLLRVIKGDKGATLTKQRTESTSDYSEGQSPQMSPYPECSPKSSCSSSNPFSPNEIGSNKNSDNTGQTSVTEPIDLPNVSLESMIKSNIQCIGSKPAINELDIHSLDQYLPTTEGFNFEQKTTQSSSTKTQAVYNKMPSYQYPSSITRNEYSPTYYQMNTIDSQVSASSTRHYRASNRYNPYQYDSTKSYTNMMGVDCNNQNLNFNQYPSTSPTINTNIPTTCKQDNFVLSGNTSTCLYSNVSNHQQHYNNTLQQQQQNATNLQQQNTTNYTDCSLVGGYTSFTNAQQQRTSPVSSNQQIQNPNNITINQNVTINQQQQHQQPITCWQSSMYTDSIYPNSGGYNRL</sequence>
<dbReference type="InterPro" id="IPR009071">
    <property type="entry name" value="HMG_box_dom"/>
</dbReference>
<name>A0A7M5WRY5_9CNID</name>
<dbReference type="Pfam" id="PF00505">
    <property type="entry name" value="HMG_box"/>
    <property type="match status" value="1"/>
</dbReference>
<accession>A0A7M5WRY5</accession>
<feature type="domain" description="HMG box" evidence="8">
    <location>
        <begin position="115"/>
        <end position="183"/>
    </location>
</feature>
<dbReference type="SUPFAM" id="SSF47095">
    <property type="entry name" value="HMG-box"/>
    <property type="match status" value="1"/>
</dbReference>
<dbReference type="Proteomes" id="UP000594262">
    <property type="component" value="Unplaced"/>
</dbReference>
<evidence type="ECO:0000256" key="7">
    <source>
        <dbReference type="SAM" id="MobiDB-lite"/>
    </source>
</evidence>
<feature type="DNA-binding region" description="HMG box" evidence="6">
    <location>
        <begin position="115"/>
        <end position="183"/>
    </location>
</feature>
<protein>
    <recommendedName>
        <fullName evidence="8">HMG box domain-containing protein</fullName>
    </recommendedName>
</protein>
<evidence type="ECO:0000256" key="4">
    <source>
        <dbReference type="ARBA" id="ARBA00023163"/>
    </source>
</evidence>
<dbReference type="Pfam" id="PF12444">
    <property type="entry name" value="Sox_N"/>
    <property type="match status" value="1"/>
</dbReference>
<dbReference type="Gene3D" id="1.10.30.10">
    <property type="entry name" value="High mobility group box domain"/>
    <property type="match status" value="1"/>
</dbReference>
<evidence type="ECO:0000313" key="9">
    <source>
        <dbReference type="EnsemblMetazoa" id="CLYHEMP007996.1"/>
    </source>
</evidence>
<evidence type="ECO:0000256" key="6">
    <source>
        <dbReference type="PROSITE-ProRule" id="PRU00267"/>
    </source>
</evidence>
<feature type="region of interest" description="Disordered" evidence="7">
    <location>
        <begin position="173"/>
        <end position="280"/>
    </location>
</feature>
<evidence type="ECO:0000256" key="2">
    <source>
        <dbReference type="ARBA" id="ARBA00023015"/>
    </source>
</evidence>
<feature type="region of interest" description="Disordered" evidence="7">
    <location>
        <begin position="24"/>
        <end position="50"/>
    </location>
</feature>
<dbReference type="CDD" id="cd22031">
    <property type="entry name" value="HMG-box_SoxE"/>
    <property type="match status" value="1"/>
</dbReference>
<keyword evidence="10" id="KW-1185">Reference proteome</keyword>
<evidence type="ECO:0000256" key="5">
    <source>
        <dbReference type="ARBA" id="ARBA00023242"/>
    </source>
</evidence>
<feature type="compositionally biased region" description="Low complexity" evidence="7">
    <location>
        <begin position="242"/>
        <end position="262"/>
    </location>
</feature>
<dbReference type="InterPro" id="IPR036910">
    <property type="entry name" value="HMG_box_dom_sf"/>
</dbReference>
<dbReference type="PANTHER" id="PTHR45803:SF5">
    <property type="entry name" value="SOX100B"/>
    <property type="match status" value="1"/>
</dbReference>